<proteinExistence type="predicted"/>
<comment type="caution">
    <text evidence="2">The sequence shown here is derived from an EMBL/GenBank/DDBJ whole genome shotgun (WGS) entry which is preliminary data.</text>
</comment>
<dbReference type="GO" id="GO:0000049">
    <property type="term" value="F:tRNA binding"/>
    <property type="evidence" value="ECO:0007669"/>
    <property type="project" value="TreeGrafter"/>
</dbReference>
<dbReference type="PANTHER" id="PTHR42918:SF9">
    <property type="entry name" value="LYSINE--TRNA LIGASE"/>
    <property type="match status" value="1"/>
</dbReference>
<evidence type="ECO:0000313" key="2">
    <source>
        <dbReference type="EMBL" id="KAB1280731.1"/>
    </source>
</evidence>
<dbReference type="GO" id="GO:0005615">
    <property type="term" value="C:extracellular space"/>
    <property type="evidence" value="ECO:0007669"/>
    <property type="project" value="TreeGrafter"/>
</dbReference>
<gene>
    <name evidence="2" type="ORF">Cadr_000003997</name>
</gene>
<organism evidence="2 3">
    <name type="scientific">Camelus dromedarius</name>
    <name type="common">Dromedary</name>
    <name type="synonym">Arabian camel</name>
    <dbReference type="NCBI Taxonomy" id="9838"/>
    <lineage>
        <taxon>Eukaryota</taxon>
        <taxon>Metazoa</taxon>
        <taxon>Chordata</taxon>
        <taxon>Craniata</taxon>
        <taxon>Vertebrata</taxon>
        <taxon>Euteleostomi</taxon>
        <taxon>Mammalia</taxon>
        <taxon>Eutheria</taxon>
        <taxon>Laurasiatheria</taxon>
        <taxon>Artiodactyla</taxon>
        <taxon>Tylopoda</taxon>
        <taxon>Camelidae</taxon>
        <taxon>Camelus</taxon>
    </lineage>
</organism>
<evidence type="ECO:0000256" key="1">
    <source>
        <dbReference type="ARBA" id="ARBA00022741"/>
    </source>
</evidence>
<dbReference type="GO" id="GO:0006430">
    <property type="term" value="P:lysyl-tRNA aminoacylation"/>
    <property type="evidence" value="ECO:0007669"/>
    <property type="project" value="TreeGrafter"/>
</dbReference>
<dbReference type="GO" id="GO:0003877">
    <property type="term" value="F:ATP:ADP adenylyltransferase activity"/>
    <property type="evidence" value="ECO:0007669"/>
    <property type="project" value="TreeGrafter"/>
</dbReference>
<dbReference type="InterPro" id="IPR012340">
    <property type="entry name" value="NA-bd_OB-fold"/>
</dbReference>
<dbReference type="GO" id="GO:0002276">
    <property type="term" value="P:basophil activation involved in immune response"/>
    <property type="evidence" value="ECO:0007669"/>
    <property type="project" value="TreeGrafter"/>
</dbReference>
<dbReference type="GO" id="GO:0005739">
    <property type="term" value="C:mitochondrion"/>
    <property type="evidence" value="ECO:0007669"/>
    <property type="project" value="TreeGrafter"/>
</dbReference>
<dbReference type="PANTHER" id="PTHR42918">
    <property type="entry name" value="LYSYL-TRNA SYNTHETASE"/>
    <property type="match status" value="1"/>
</dbReference>
<dbReference type="GO" id="GO:0005829">
    <property type="term" value="C:cytosol"/>
    <property type="evidence" value="ECO:0007669"/>
    <property type="project" value="TreeGrafter"/>
</dbReference>
<dbReference type="SUPFAM" id="SSF50249">
    <property type="entry name" value="Nucleic acid-binding proteins"/>
    <property type="match status" value="1"/>
</dbReference>
<keyword evidence="1" id="KW-0547">Nucleotide-binding</keyword>
<keyword evidence="3" id="KW-1185">Reference proteome</keyword>
<dbReference type="Proteomes" id="UP000299084">
    <property type="component" value="Unassembled WGS sequence"/>
</dbReference>
<dbReference type="EMBL" id="JWIN03000003">
    <property type="protein sequence ID" value="KAB1280731.1"/>
    <property type="molecule type" value="Genomic_DNA"/>
</dbReference>
<sequence>MKVNEDDPNPHQFHVDILLTHFIQEYSHLQPGDHLIDITLKAAGRIRAKRAAGGKLIFNNLQGEGVKLGAVAKRSSPITTSWMRIAPELYCEGLVVSGIDQV</sequence>
<keyword evidence="2" id="KW-0436">Ligase</keyword>
<dbReference type="GO" id="GO:0043032">
    <property type="term" value="P:positive regulation of macrophage activation"/>
    <property type="evidence" value="ECO:0007669"/>
    <property type="project" value="TreeGrafter"/>
</dbReference>
<dbReference type="GO" id="GO:0015966">
    <property type="term" value="P:diadenosine tetraphosphate biosynthetic process"/>
    <property type="evidence" value="ECO:0007669"/>
    <property type="project" value="TreeGrafter"/>
</dbReference>
<accession>A0A5N4EB74</accession>
<dbReference type="GO" id="GO:0005634">
    <property type="term" value="C:nucleus"/>
    <property type="evidence" value="ECO:0007669"/>
    <property type="project" value="TreeGrafter"/>
</dbReference>
<dbReference type="Gene3D" id="2.40.50.140">
    <property type="entry name" value="Nucleic acid-binding proteins"/>
    <property type="match status" value="1"/>
</dbReference>
<evidence type="ECO:0000313" key="3">
    <source>
        <dbReference type="Proteomes" id="UP000299084"/>
    </source>
</evidence>
<dbReference type="AlphaFoldDB" id="A0A5N4EB74"/>
<protein>
    <submittedName>
        <fullName evidence="2">Lysine--tRNA ligase</fullName>
    </submittedName>
</protein>
<dbReference type="GO" id="GO:0004824">
    <property type="term" value="F:lysine-tRNA ligase activity"/>
    <property type="evidence" value="ECO:0007669"/>
    <property type="project" value="TreeGrafter"/>
</dbReference>
<name>A0A5N4EB74_CAMDR</name>
<reference evidence="2 3" key="1">
    <citation type="journal article" date="2019" name="Mol. Ecol. Resour.">
        <title>Improving Illumina assemblies with Hi-C and long reads: an example with the North African dromedary.</title>
        <authorList>
            <person name="Elbers J.P."/>
            <person name="Rogers M.F."/>
            <person name="Perelman P.L."/>
            <person name="Proskuryakova A.A."/>
            <person name="Serdyukova N.A."/>
            <person name="Johnson W.E."/>
            <person name="Horin P."/>
            <person name="Corander J."/>
            <person name="Murphy D."/>
            <person name="Burger P.A."/>
        </authorList>
    </citation>
    <scope>NUCLEOTIDE SEQUENCE [LARGE SCALE GENOMIC DNA]</scope>
    <source>
        <strain evidence="2">Drom800</strain>
        <tissue evidence="2">Blood</tissue>
    </source>
</reference>
<dbReference type="GO" id="GO:0017101">
    <property type="term" value="C:aminoacyl-tRNA synthetase multienzyme complex"/>
    <property type="evidence" value="ECO:0007669"/>
    <property type="project" value="TreeGrafter"/>
</dbReference>